<comment type="caution">
    <text evidence="2">The sequence shown here is derived from an EMBL/GenBank/DDBJ whole genome shotgun (WGS) entry which is preliminary data.</text>
</comment>
<dbReference type="AlphaFoldDB" id="A0A444YNR7"/>
<keyword evidence="3" id="KW-1185">Reference proteome</keyword>
<reference evidence="2 3" key="1">
    <citation type="submission" date="2019-01" db="EMBL/GenBank/DDBJ databases">
        <title>Sequencing of cultivated peanut Arachis hypogaea provides insights into genome evolution and oil improvement.</title>
        <authorList>
            <person name="Chen X."/>
        </authorList>
    </citation>
    <scope>NUCLEOTIDE SEQUENCE [LARGE SCALE GENOMIC DNA]</scope>
    <source>
        <strain evidence="3">cv. Fuhuasheng</strain>
        <tissue evidence="2">Leaves</tissue>
    </source>
</reference>
<organism evidence="2 3">
    <name type="scientific">Arachis hypogaea</name>
    <name type="common">Peanut</name>
    <dbReference type="NCBI Taxonomy" id="3818"/>
    <lineage>
        <taxon>Eukaryota</taxon>
        <taxon>Viridiplantae</taxon>
        <taxon>Streptophyta</taxon>
        <taxon>Embryophyta</taxon>
        <taxon>Tracheophyta</taxon>
        <taxon>Spermatophyta</taxon>
        <taxon>Magnoliopsida</taxon>
        <taxon>eudicotyledons</taxon>
        <taxon>Gunneridae</taxon>
        <taxon>Pentapetalae</taxon>
        <taxon>rosids</taxon>
        <taxon>fabids</taxon>
        <taxon>Fabales</taxon>
        <taxon>Fabaceae</taxon>
        <taxon>Papilionoideae</taxon>
        <taxon>50 kb inversion clade</taxon>
        <taxon>dalbergioids sensu lato</taxon>
        <taxon>Dalbergieae</taxon>
        <taxon>Pterocarpus clade</taxon>
        <taxon>Arachis</taxon>
    </lineage>
</organism>
<feature type="compositionally biased region" description="Basic and acidic residues" evidence="1">
    <location>
        <begin position="28"/>
        <end position="40"/>
    </location>
</feature>
<name>A0A444YNR7_ARAHY</name>
<gene>
    <name evidence="2" type="ORF">Ahy_B06g082525</name>
</gene>
<evidence type="ECO:0000256" key="1">
    <source>
        <dbReference type="SAM" id="MobiDB-lite"/>
    </source>
</evidence>
<dbReference type="Proteomes" id="UP000289738">
    <property type="component" value="Chromosome B06"/>
</dbReference>
<sequence>MLAKFPPMAEMFSRLPPPLWGSEPLTSEQKREEERGPGEL</sequence>
<evidence type="ECO:0000313" key="3">
    <source>
        <dbReference type="Proteomes" id="UP000289738"/>
    </source>
</evidence>
<proteinExistence type="predicted"/>
<protein>
    <submittedName>
        <fullName evidence="2">Uncharacterized protein</fullName>
    </submittedName>
</protein>
<evidence type="ECO:0000313" key="2">
    <source>
        <dbReference type="EMBL" id="RYR03521.1"/>
    </source>
</evidence>
<feature type="region of interest" description="Disordered" evidence="1">
    <location>
        <begin position="1"/>
        <end position="40"/>
    </location>
</feature>
<accession>A0A444YNR7</accession>
<dbReference type="EMBL" id="SDMP01000016">
    <property type="protein sequence ID" value="RYR03521.1"/>
    <property type="molecule type" value="Genomic_DNA"/>
</dbReference>